<evidence type="ECO:0000259" key="2">
    <source>
        <dbReference type="SMART" id="SM00530"/>
    </source>
</evidence>
<evidence type="ECO:0000256" key="1">
    <source>
        <dbReference type="SAM" id="MobiDB-lite"/>
    </source>
</evidence>
<feature type="compositionally biased region" description="Basic and acidic residues" evidence="1">
    <location>
        <begin position="196"/>
        <end position="207"/>
    </location>
</feature>
<comment type="caution">
    <text evidence="3">The sequence shown here is derived from an EMBL/GenBank/DDBJ whole genome shotgun (WGS) entry which is preliminary data.</text>
</comment>
<dbReference type="EMBL" id="QRCM01000001">
    <property type="protein sequence ID" value="TXG90276.1"/>
    <property type="molecule type" value="Genomic_DNA"/>
</dbReference>
<dbReference type="CDD" id="cd00093">
    <property type="entry name" value="HTH_XRE"/>
    <property type="match status" value="1"/>
</dbReference>
<feature type="domain" description="HTH cro/C1-type" evidence="2">
    <location>
        <begin position="19"/>
        <end position="79"/>
    </location>
</feature>
<sequence>MPGSDRAPHASAVPTLADLIAARKAERGWSYQQLADRVEGAISRQRWQQLGTGVRIKEFPEPATIQAIADALEVDVTLVVLAVARSIGFSVRRQESALAAMLPPGADQLTEEQRDAVLAVVRVMAPRQPSGATNEEVPEPRPEASGTVDSSQGSGDRPRRSPPMNDGKVTALPSRDQAPEPDERPQRLAARHVKGGSKEKQRRRAETAPEDQSQDEGPEGGA</sequence>
<gene>
    <name evidence="3" type="ORF">DW322_08640</name>
</gene>
<feature type="compositionally biased region" description="Acidic residues" evidence="1">
    <location>
        <begin position="208"/>
        <end position="222"/>
    </location>
</feature>
<protein>
    <recommendedName>
        <fullName evidence="2">HTH cro/C1-type domain-containing protein</fullName>
    </recommendedName>
</protein>
<dbReference type="SUPFAM" id="SSF47413">
    <property type="entry name" value="lambda repressor-like DNA-binding domains"/>
    <property type="match status" value="1"/>
</dbReference>
<organism evidence="3 4">
    <name type="scientific">Rhodococcus rhodnii</name>
    <dbReference type="NCBI Taxonomy" id="38312"/>
    <lineage>
        <taxon>Bacteria</taxon>
        <taxon>Bacillati</taxon>
        <taxon>Actinomycetota</taxon>
        <taxon>Actinomycetes</taxon>
        <taxon>Mycobacteriales</taxon>
        <taxon>Nocardiaceae</taxon>
        <taxon>Rhodococcus</taxon>
    </lineage>
</organism>
<evidence type="ECO:0000313" key="3">
    <source>
        <dbReference type="EMBL" id="TXG90276.1"/>
    </source>
</evidence>
<proteinExistence type="predicted"/>
<feature type="compositionally biased region" description="Basic and acidic residues" evidence="1">
    <location>
        <begin position="177"/>
        <end position="186"/>
    </location>
</feature>
<dbReference type="Proteomes" id="UP000471120">
    <property type="component" value="Unassembled WGS sequence"/>
</dbReference>
<dbReference type="GO" id="GO:0003677">
    <property type="term" value="F:DNA binding"/>
    <property type="evidence" value="ECO:0007669"/>
    <property type="project" value="InterPro"/>
</dbReference>
<feature type="region of interest" description="Disordered" evidence="1">
    <location>
        <begin position="127"/>
        <end position="222"/>
    </location>
</feature>
<dbReference type="AlphaFoldDB" id="A0A6P2CGC1"/>
<reference evidence="3 4" key="1">
    <citation type="submission" date="2018-07" db="EMBL/GenBank/DDBJ databases">
        <title>Genome sequence of Rhodococcus rhodnii ATCC 35071 from Rhodnius prolixus.</title>
        <authorList>
            <person name="Patel V."/>
            <person name="Vogel K.J."/>
        </authorList>
    </citation>
    <scope>NUCLEOTIDE SEQUENCE [LARGE SCALE GENOMIC DNA]</scope>
    <source>
        <strain evidence="3 4">ATCC 35071</strain>
    </source>
</reference>
<evidence type="ECO:0000313" key="4">
    <source>
        <dbReference type="Proteomes" id="UP000471120"/>
    </source>
</evidence>
<dbReference type="InterPro" id="IPR010982">
    <property type="entry name" value="Lambda_DNA-bd_dom_sf"/>
</dbReference>
<dbReference type="Gene3D" id="1.10.260.40">
    <property type="entry name" value="lambda repressor-like DNA-binding domains"/>
    <property type="match status" value="1"/>
</dbReference>
<name>A0A6P2CGC1_9NOCA</name>
<accession>A0A6P2CGC1</accession>
<dbReference type="InterPro" id="IPR001387">
    <property type="entry name" value="Cro/C1-type_HTH"/>
</dbReference>
<dbReference type="SMART" id="SM00530">
    <property type="entry name" value="HTH_XRE"/>
    <property type="match status" value="1"/>
</dbReference>